<organism evidence="1 2">
    <name type="scientific">Bacillus phage phiAGATE</name>
    <dbReference type="NCBI Taxonomy" id="1204533"/>
    <lineage>
        <taxon>Viruses</taxon>
        <taxon>Duplodnaviria</taxon>
        <taxon>Heunggongvirae</taxon>
        <taxon>Uroviricota</taxon>
        <taxon>Caudoviricetes</taxon>
        <taxon>Herelleviridae</taxon>
        <taxon>Bastillevirinae</taxon>
        <taxon>Agatevirus</taxon>
        <taxon>Agatevirus agate</taxon>
    </lineage>
</organism>
<dbReference type="EMBL" id="JX238501">
    <property type="protein sequence ID" value="AGB62705.1"/>
    <property type="molecule type" value="Genomic_DNA"/>
</dbReference>
<dbReference type="RefSeq" id="YP_007349298.1">
    <property type="nucleotide sequence ID" value="NC_020081.2"/>
</dbReference>
<dbReference type="GeneID" id="14516152"/>
<name>L0LC05_9CAUD</name>
<keyword evidence="2" id="KW-1185">Reference proteome</keyword>
<evidence type="ECO:0000313" key="2">
    <source>
        <dbReference type="Proteomes" id="UP000010364"/>
    </source>
</evidence>
<protein>
    <submittedName>
        <fullName evidence="1">Uncharacterized protein</fullName>
    </submittedName>
</protein>
<evidence type="ECO:0000313" key="1">
    <source>
        <dbReference type="EMBL" id="AGB62705.1"/>
    </source>
</evidence>
<proteinExistence type="predicted"/>
<sequence length="90" mass="10766">MKIKEKLQEMKLRRKLNRFKKAKGTKRDEYSREIIRELFPTMPEELVKQFPMSFDKYYNTFIAPLEHSGYSLDEASQAASELARIKESLY</sequence>
<accession>L0LC05</accession>
<reference evidence="1" key="1">
    <citation type="submission" date="2013-11" db="EMBL/GenBank/DDBJ databases">
        <title>Discovery of phiAGATE novel phage infecting Bacillus pumilus leads to new insights in phylogeny of subfamily Spounavirinae.</title>
        <authorList>
            <person name="Barylski J."/>
            <person name="Nowicki G."/>
            <person name="Gozdzicka-Jozefiak A."/>
        </authorList>
    </citation>
    <scope>NUCLEOTIDE SEQUENCE [LARGE SCALE GENOMIC DNA]</scope>
</reference>
<dbReference type="KEGG" id="vg:14516152"/>
<dbReference type="Proteomes" id="UP000010364">
    <property type="component" value="Segment"/>
</dbReference>